<dbReference type="SUPFAM" id="SSF47240">
    <property type="entry name" value="Ferritin-like"/>
    <property type="match status" value="1"/>
</dbReference>
<dbReference type="InterPro" id="IPR012348">
    <property type="entry name" value="RNR-like"/>
</dbReference>
<dbReference type="Pfam" id="PF04945">
    <property type="entry name" value="YHS"/>
    <property type="match status" value="1"/>
</dbReference>
<accession>A0ABY0LX79</accession>
<dbReference type="InterPro" id="IPR009078">
    <property type="entry name" value="Ferritin-like_SF"/>
</dbReference>
<dbReference type="RefSeq" id="WP_091133954.1">
    <property type="nucleotide sequence ID" value="NZ_FMVC01000005.1"/>
</dbReference>
<dbReference type="PROSITE" id="PS51257">
    <property type="entry name" value="PROKAR_LIPOPROTEIN"/>
    <property type="match status" value="1"/>
</dbReference>
<evidence type="ECO:0000259" key="1">
    <source>
        <dbReference type="Pfam" id="PF04945"/>
    </source>
</evidence>
<dbReference type="InterPro" id="IPR007029">
    <property type="entry name" value="YHS_dom"/>
</dbReference>
<organism evidence="2 3">
    <name type="scientific">Flavobacterium anhuiense</name>
    <dbReference type="NCBI Taxonomy" id="459526"/>
    <lineage>
        <taxon>Bacteria</taxon>
        <taxon>Pseudomonadati</taxon>
        <taxon>Bacteroidota</taxon>
        <taxon>Flavobacteriia</taxon>
        <taxon>Flavobacteriales</taxon>
        <taxon>Flavobacteriaceae</taxon>
        <taxon>Flavobacterium</taxon>
    </lineage>
</organism>
<comment type="caution">
    <text evidence="2">The sequence shown here is derived from an EMBL/GenBank/DDBJ whole genome shotgun (WGS) entry which is preliminary data.</text>
</comment>
<reference evidence="2 3" key="1">
    <citation type="submission" date="2016-10" db="EMBL/GenBank/DDBJ databases">
        <authorList>
            <person name="Varghese N."/>
            <person name="Submissions S."/>
        </authorList>
    </citation>
    <scope>NUCLEOTIDE SEQUENCE [LARGE SCALE GENOMIC DNA]</scope>
    <source>
        <strain evidence="2 3">CGMCC 1.6859</strain>
    </source>
</reference>
<proteinExistence type="predicted"/>
<keyword evidence="3" id="KW-1185">Reference proteome</keyword>
<evidence type="ECO:0000313" key="3">
    <source>
        <dbReference type="Proteomes" id="UP000199307"/>
    </source>
</evidence>
<feature type="domain" description="YHS" evidence="1">
    <location>
        <begin position="55"/>
        <end position="97"/>
    </location>
</feature>
<name>A0ABY0LX79_9FLAO</name>
<dbReference type="Proteomes" id="UP000199307">
    <property type="component" value="Unassembled WGS sequence"/>
</dbReference>
<gene>
    <name evidence="2" type="ORF">SAMN02927916_3214</name>
</gene>
<protein>
    <submittedName>
        <fullName evidence="2">YHS domain-containing protein</fullName>
    </submittedName>
</protein>
<dbReference type="Gene3D" id="1.10.620.20">
    <property type="entry name" value="Ribonucleotide Reductase, subunit A"/>
    <property type="match status" value="1"/>
</dbReference>
<dbReference type="EMBL" id="FMVC01000005">
    <property type="protein sequence ID" value="SCY75584.1"/>
    <property type="molecule type" value="Genomic_DNA"/>
</dbReference>
<evidence type="ECO:0000313" key="2">
    <source>
        <dbReference type="EMBL" id="SCY75584.1"/>
    </source>
</evidence>
<sequence length="102" mass="11553">MKKIILIAAIALFLGCNKKEEKKHPHDHSHTMESEAVYKDPKNPLNKLTYASNLDFSCNMDISKYGVSDTVTYKGKLYGFCSGVCKEDFVKNADEYLAKNKK</sequence>